<dbReference type="PROSITE" id="PS01066">
    <property type="entry name" value="UPP_SYNTHASE"/>
    <property type="match status" value="1"/>
</dbReference>
<dbReference type="Proteomes" id="UP000320913">
    <property type="component" value="Unassembled WGS sequence"/>
</dbReference>
<dbReference type="EC" id="2.5.1.-" evidence="2"/>
<dbReference type="PANTHER" id="PTHR10291:SF0">
    <property type="entry name" value="DEHYDRODOLICHYL DIPHOSPHATE SYNTHASE 2"/>
    <property type="match status" value="1"/>
</dbReference>
<dbReference type="NCBIfam" id="TIGR00055">
    <property type="entry name" value="uppS"/>
    <property type="match status" value="1"/>
</dbReference>
<evidence type="ECO:0000256" key="1">
    <source>
        <dbReference type="ARBA" id="ARBA00022679"/>
    </source>
</evidence>
<dbReference type="InterPro" id="IPR001441">
    <property type="entry name" value="UPP_synth-like"/>
</dbReference>
<dbReference type="CDD" id="cd00475">
    <property type="entry name" value="Cis_IPPS"/>
    <property type="match status" value="1"/>
</dbReference>
<gene>
    <name evidence="3" type="ORF">E6K75_04280</name>
</gene>
<comment type="cofactor">
    <cofactor evidence="2">
        <name>Mg(2+)</name>
        <dbReference type="ChEBI" id="CHEBI:18420"/>
    </cofactor>
    <text evidence="2">Binds 2 magnesium ions per subunit.</text>
</comment>
<dbReference type="GO" id="GO:0030145">
    <property type="term" value="F:manganese ion binding"/>
    <property type="evidence" value="ECO:0007669"/>
    <property type="project" value="TreeGrafter"/>
</dbReference>
<feature type="binding site" evidence="2">
    <location>
        <position position="205"/>
    </location>
    <ligand>
        <name>substrate</name>
    </ligand>
</feature>
<feature type="binding site" evidence="2">
    <location>
        <begin position="38"/>
        <end position="41"/>
    </location>
    <ligand>
        <name>substrate</name>
    </ligand>
</feature>
<dbReference type="NCBIfam" id="NF011405">
    <property type="entry name" value="PRK14830.1"/>
    <property type="match status" value="1"/>
</dbReference>
<dbReference type="GO" id="GO:0000287">
    <property type="term" value="F:magnesium ion binding"/>
    <property type="evidence" value="ECO:0007669"/>
    <property type="project" value="UniProtKB-UniRule"/>
</dbReference>
<dbReference type="EMBL" id="VBOV01000104">
    <property type="protein sequence ID" value="TMQ59313.1"/>
    <property type="molecule type" value="Genomic_DNA"/>
</dbReference>
<feature type="binding site" evidence="2">
    <location>
        <begin position="211"/>
        <end position="213"/>
    </location>
    <ligand>
        <name>substrate</name>
    </ligand>
</feature>
<feature type="binding site" evidence="2">
    <location>
        <position position="50"/>
    </location>
    <ligand>
        <name>substrate</name>
    </ligand>
</feature>
<proteinExistence type="inferred from homology"/>
<evidence type="ECO:0000313" key="3">
    <source>
        <dbReference type="EMBL" id="TMQ59313.1"/>
    </source>
</evidence>
<sequence>MSAVRIPSMKTASEKTAPTLAQVLQRPTPEHIAIIMDGNGRWAERRGLPRLMGHRAGRRAVREAVEGAVELGIRVLTLYTFSLENWDRGAREVSGLMRILEQVLREERAELKKNNVRLRTIGRVDLLPERSRKILEDTREFLSGNDGLILVLALSYGGRAEIVDAVRRILTEARQNGVTPASVDEEFFARMLDTDGLPDPDLLIRTSGELRVSNFLLWQLAYAEFWVTDTLWPDFRRKHLYQAVYDFQRRSRRFGRTR</sequence>
<dbReference type="PANTHER" id="PTHR10291">
    <property type="entry name" value="DEHYDRODOLICHYL DIPHOSPHATE SYNTHASE FAMILY MEMBER"/>
    <property type="match status" value="1"/>
</dbReference>
<feature type="binding site" evidence="2">
    <location>
        <begin position="82"/>
        <end position="84"/>
    </location>
    <ligand>
        <name>substrate</name>
    </ligand>
</feature>
<dbReference type="Pfam" id="PF01255">
    <property type="entry name" value="Prenyltransf"/>
    <property type="match status" value="1"/>
</dbReference>
<evidence type="ECO:0000313" key="4">
    <source>
        <dbReference type="Proteomes" id="UP000320913"/>
    </source>
</evidence>
<protein>
    <recommendedName>
        <fullName evidence="2">Isoprenyl transferase</fullName>
        <ecNumber evidence="2">2.5.1.-</ecNumber>
    </recommendedName>
</protein>
<feature type="binding site" evidence="2">
    <location>
        <position position="42"/>
    </location>
    <ligand>
        <name>substrate</name>
    </ligand>
</feature>
<organism evidence="3 4">
    <name type="scientific">Eiseniibacteriota bacterium</name>
    <dbReference type="NCBI Taxonomy" id="2212470"/>
    <lineage>
        <taxon>Bacteria</taxon>
        <taxon>Candidatus Eiseniibacteriota</taxon>
    </lineage>
</organism>
<feature type="binding site" evidence="2">
    <location>
        <position position="37"/>
    </location>
    <ligand>
        <name>Mg(2+)</name>
        <dbReference type="ChEBI" id="CHEBI:18420"/>
    </ligand>
</feature>
<feature type="binding site" evidence="2">
    <location>
        <position position="54"/>
    </location>
    <ligand>
        <name>substrate</name>
    </ligand>
</feature>
<feature type="binding site" evidence="2">
    <location>
        <position position="88"/>
    </location>
    <ligand>
        <name>substrate</name>
    </ligand>
</feature>
<dbReference type="InterPro" id="IPR036424">
    <property type="entry name" value="UPP_synth-like_sf"/>
</dbReference>
<dbReference type="GO" id="GO:0005829">
    <property type="term" value="C:cytosol"/>
    <property type="evidence" value="ECO:0007669"/>
    <property type="project" value="TreeGrafter"/>
</dbReference>
<comment type="subunit">
    <text evidence="2">Homodimer.</text>
</comment>
<dbReference type="SUPFAM" id="SSF64005">
    <property type="entry name" value="Undecaprenyl diphosphate synthase"/>
    <property type="match status" value="1"/>
</dbReference>
<dbReference type="GO" id="GO:0016094">
    <property type="term" value="P:polyprenol biosynthetic process"/>
    <property type="evidence" value="ECO:0007669"/>
    <property type="project" value="TreeGrafter"/>
</dbReference>
<feature type="active site" evidence="2">
    <location>
        <position position="37"/>
    </location>
</feature>
<keyword evidence="2" id="KW-0460">Magnesium</keyword>
<dbReference type="InterPro" id="IPR018520">
    <property type="entry name" value="UPP_synth-like_CS"/>
</dbReference>
<accession>A0A538T6P6</accession>
<feature type="binding site" evidence="2">
    <location>
        <position position="86"/>
    </location>
    <ligand>
        <name>substrate</name>
    </ligand>
</feature>
<feature type="binding site" evidence="2">
    <location>
        <position position="224"/>
    </location>
    <ligand>
        <name>Mg(2+)</name>
        <dbReference type="ChEBI" id="CHEBI:18420"/>
    </ligand>
</feature>
<evidence type="ECO:0000256" key="2">
    <source>
        <dbReference type="HAMAP-Rule" id="MF_01139"/>
    </source>
</evidence>
<dbReference type="HAMAP" id="MF_01139">
    <property type="entry name" value="ISPT"/>
    <property type="match status" value="1"/>
</dbReference>
<dbReference type="FunFam" id="3.40.1180.10:FF:000001">
    <property type="entry name" value="(2E,6E)-farnesyl-diphosphate-specific ditrans,polycis-undecaprenyl-diphosphate synthase"/>
    <property type="match status" value="1"/>
</dbReference>
<comment type="similarity">
    <text evidence="2">Belongs to the UPP synthase family.</text>
</comment>
<feature type="active site" description="Proton acceptor" evidence="2">
    <location>
        <position position="85"/>
    </location>
</feature>
<comment type="function">
    <text evidence="2">Catalyzes the condensation of isopentenyl diphosphate (IPP) with allylic pyrophosphates generating different type of terpenoids.</text>
</comment>
<reference evidence="3 4" key="1">
    <citation type="journal article" date="2019" name="Nat. Microbiol.">
        <title>Mediterranean grassland soil C-N compound turnover is dependent on rainfall and depth, and is mediated by genomically divergent microorganisms.</title>
        <authorList>
            <person name="Diamond S."/>
            <person name="Andeer P.F."/>
            <person name="Li Z."/>
            <person name="Crits-Christoph A."/>
            <person name="Burstein D."/>
            <person name="Anantharaman K."/>
            <person name="Lane K.R."/>
            <person name="Thomas B.C."/>
            <person name="Pan C."/>
            <person name="Northen T.R."/>
            <person name="Banfield J.F."/>
        </authorList>
    </citation>
    <scope>NUCLEOTIDE SEQUENCE [LARGE SCALE GENOMIC DNA]</scope>
    <source>
        <strain evidence="3">WS_5</strain>
    </source>
</reference>
<dbReference type="AlphaFoldDB" id="A0A538T6P6"/>
<keyword evidence="2" id="KW-0479">Metal-binding</keyword>
<keyword evidence="1 2" id="KW-0808">Transferase</keyword>
<name>A0A538T6P6_UNCEI</name>
<dbReference type="GO" id="GO:0008834">
    <property type="term" value="F:ditrans,polycis-undecaprenyl-diphosphate synthase [(2E,6E)-farnesyl-diphosphate specific] activity"/>
    <property type="evidence" value="ECO:0007669"/>
    <property type="project" value="TreeGrafter"/>
</dbReference>
<dbReference type="Gene3D" id="3.40.1180.10">
    <property type="entry name" value="Decaprenyl diphosphate synthase-like"/>
    <property type="match status" value="1"/>
</dbReference>
<comment type="caution">
    <text evidence="3">The sequence shown here is derived from an EMBL/GenBank/DDBJ whole genome shotgun (WGS) entry which is preliminary data.</text>
</comment>